<evidence type="ECO:0000313" key="1">
    <source>
        <dbReference type="EMBL" id="ROQ92366.1"/>
    </source>
</evidence>
<reference evidence="1 2" key="1">
    <citation type="submission" date="2018-11" db="EMBL/GenBank/DDBJ databases">
        <title>Genomic Encyclopedia of Type Strains, Phase IV (KMG-IV): sequencing the most valuable type-strain genomes for metagenomic binning, comparative biology and taxonomic classification.</title>
        <authorList>
            <person name="Goeker M."/>
        </authorList>
    </citation>
    <scope>NUCLEOTIDE SEQUENCE [LARGE SCALE GENOMIC DNA]</scope>
    <source>
        <strain evidence="1 2">DSM 22027</strain>
    </source>
</reference>
<evidence type="ECO:0008006" key="3">
    <source>
        <dbReference type="Google" id="ProtNLM"/>
    </source>
</evidence>
<sequence>MLVRIHKRARTTPAIRKEIQQSTLSERALATQYGITRATVRKWKHRDSCEDR</sequence>
<dbReference type="Proteomes" id="UP000276223">
    <property type="component" value="Unassembled WGS sequence"/>
</dbReference>
<dbReference type="AlphaFoldDB" id="A0A3N1UYJ8"/>
<comment type="caution">
    <text evidence="1">The sequence shown here is derived from an EMBL/GenBank/DDBJ whole genome shotgun (WGS) entry which is preliminary data.</text>
</comment>
<protein>
    <recommendedName>
        <fullName evidence="3">Homeodomain-like domain-containing protein</fullName>
    </recommendedName>
</protein>
<keyword evidence="2" id="KW-1185">Reference proteome</keyword>
<feature type="non-terminal residue" evidence="1">
    <location>
        <position position="52"/>
    </location>
</feature>
<organism evidence="1 2">
    <name type="scientific">Desulfosoma caldarium</name>
    <dbReference type="NCBI Taxonomy" id="610254"/>
    <lineage>
        <taxon>Bacteria</taxon>
        <taxon>Pseudomonadati</taxon>
        <taxon>Thermodesulfobacteriota</taxon>
        <taxon>Syntrophobacteria</taxon>
        <taxon>Syntrophobacterales</taxon>
        <taxon>Syntrophobacteraceae</taxon>
        <taxon>Desulfosoma</taxon>
    </lineage>
</organism>
<evidence type="ECO:0000313" key="2">
    <source>
        <dbReference type="Proteomes" id="UP000276223"/>
    </source>
</evidence>
<proteinExistence type="predicted"/>
<dbReference type="EMBL" id="RJVA01000012">
    <property type="protein sequence ID" value="ROQ92366.1"/>
    <property type="molecule type" value="Genomic_DNA"/>
</dbReference>
<accession>A0A3N1UYJ8</accession>
<name>A0A3N1UYJ8_9BACT</name>
<gene>
    <name evidence="1" type="ORF">EDC27_2074</name>
</gene>